<dbReference type="OrthoDB" id="1911736at2"/>
<dbReference type="STRING" id="225345.CLCHR_17300"/>
<dbReference type="AlphaFoldDB" id="A0A1V4ITL0"/>
<evidence type="ECO:0000313" key="1">
    <source>
        <dbReference type="EMBL" id="OPJ63135.1"/>
    </source>
</evidence>
<proteinExistence type="predicted"/>
<evidence type="ECO:0000313" key="3">
    <source>
        <dbReference type="Proteomes" id="UP000191056"/>
    </source>
</evidence>
<evidence type="ECO:0000313" key="2">
    <source>
        <dbReference type="EMBL" id="RII34678.1"/>
    </source>
</evidence>
<dbReference type="Pfam" id="PF11687">
    <property type="entry name" value="DUF3284"/>
    <property type="match status" value="1"/>
</dbReference>
<reference evidence="2 4" key="2">
    <citation type="submission" date="2018-08" db="EMBL/GenBank/DDBJ databases">
        <title>Genome of Clostridium chromiireducens C1, DSM12136.</title>
        <authorList>
            <person name="Xing M."/>
            <person name="Wei Y."/>
            <person name="Ang E.L."/>
            <person name="Zhao H."/>
            <person name="Zhang Y."/>
        </authorList>
    </citation>
    <scope>NUCLEOTIDE SEQUENCE [LARGE SCALE GENOMIC DNA]</scope>
    <source>
        <strain evidence="2 4">C1</strain>
    </source>
</reference>
<dbReference type="Proteomes" id="UP000265930">
    <property type="component" value="Unassembled WGS sequence"/>
</dbReference>
<dbReference type="RefSeq" id="WP_079439292.1">
    <property type="nucleotide sequence ID" value="NZ_MZGT01000019.1"/>
</dbReference>
<dbReference type="Proteomes" id="UP000191056">
    <property type="component" value="Unassembled WGS sequence"/>
</dbReference>
<accession>A0A1V4ITL0</accession>
<reference evidence="1 3" key="1">
    <citation type="submission" date="2017-03" db="EMBL/GenBank/DDBJ databases">
        <title>Genome sequence of Clostridium chromiireducens DSM 23318.</title>
        <authorList>
            <person name="Poehlein A."/>
            <person name="Daniel R."/>
        </authorList>
    </citation>
    <scope>NUCLEOTIDE SEQUENCE [LARGE SCALE GENOMIC DNA]</scope>
    <source>
        <strain evidence="1 3">DSM 23318</strain>
    </source>
</reference>
<dbReference type="EMBL" id="QXDJ01000002">
    <property type="protein sequence ID" value="RII34678.1"/>
    <property type="molecule type" value="Genomic_DNA"/>
</dbReference>
<gene>
    <name evidence="1" type="ORF">CLCHR_17300</name>
    <name evidence="2" type="ORF">D2A34_05510</name>
</gene>
<name>A0A1V4ITL0_9CLOT</name>
<evidence type="ECO:0000313" key="4">
    <source>
        <dbReference type="Proteomes" id="UP000265930"/>
    </source>
</evidence>
<dbReference type="InterPro" id="IPR021701">
    <property type="entry name" value="DUF3284"/>
</dbReference>
<comment type="caution">
    <text evidence="1">The sequence shown here is derived from an EMBL/GenBank/DDBJ whole genome shotgun (WGS) entry which is preliminary data.</text>
</comment>
<keyword evidence="3" id="KW-1185">Reference proteome</keyword>
<protein>
    <submittedName>
        <fullName evidence="2">DUF3284 domain-containing protein</fullName>
    </submittedName>
</protein>
<dbReference type="EMBL" id="MZGT01000019">
    <property type="protein sequence ID" value="OPJ63135.1"/>
    <property type="molecule type" value="Genomic_DNA"/>
</dbReference>
<sequence length="151" mass="17299">MKAIGILNYPVEDVFHIFIKNAKRDFSDFKEEDATGCKIEKSINTGGSAPVQCTVEITGYAKNEKYQITTSTRFSTCVSTYNFKGQKDGTTKLVFEEEQSTDKFFGYISLLVQRFLARRAFKSKYNSIIEALNNELQTYNNNKERSKPKNK</sequence>
<organism evidence="1 3">
    <name type="scientific">Clostridium chromiireducens</name>
    <dbReference type="NCBI Taxonomy" id="225345"/>
    <lineage>
        <taxon>Bacteria</taxon>
        <taxon>Bacillati</taxon>
        <taxon>Bacillota</taxon>
        <taxon>Clostridia</taxon>
        <taxon>Eubacteriales</taxon>
        <taxon>Clostridiaceae</taxon>
        <taxon>Clostridium</taxon>
    </lineage>
</organism>